<feature type="transmembrane region" description="Helical" evidence="1">
    <location>
        <begin position="93"/>
        <end position="117"/>
    </location>
</feature>
<feature type="transmembrane region" description="Helical" evidence="1">
    <location>
        <begin position="31"/>
        <end position="49"/>
    </location>
</feature>
<keyword evidence="3" id="KW-1185">Reference proteome</keyword>
<sequence>MTSGPRSADVPSAAPGGSVTAVTRPNHFKRAVVLVVGGALTLVGIALLVLPGPGLLLVLAGLVTLASEFPKLERYVDPVRDRAMKAAEDSVSSPLRIAGSVLAGLALVAAGVVWGLVPGLPLGGWSVGSSLILSGIVLFVLLGYSHHRVRERRRAAERSS</sequence>
<organism evidence="2 3">
    <name type="scientific">Amycolatopsis suaedae</name>
    <dbReference type="NCBI Taxonomy" id="2510978"/>
    <lineage>
        <taxon>Bacteria</taxon>
        <taxon>Bacillati</taxon>
        <taxon>Actinomycetota</taxon>
        <taxon>Actinomycetes</taxon>
        <taxon>Pseudonocardiales</taxon>
        <taxon>Pseudonocardiaceae</taxon>
        <taxon>Amycolatopsis</taxon>
    </lineage>
</organism>
<dbReference type="EMBL" id="SFCC01000001">
    <property type="protein sequence ID" value="RZQ65761.1"/>
    <property type="molecule type" value="Genomic_DNA"/>
</dbReference>
<keyword evidence="1" id="KW-0812">Transmembrane</keyword>
<keyword evidence="1" id="KW-1133">Transmembrane helix</keyword>
<reference evidence="2 3" key="1">
    <citation type="submission" date="2019-02" db="EMBL/GenBank/DDBJ databases">
        <title>Draft genome sequence of Amycolatopsis sp. 8-3EHSu isolated from roots of Suaeda maritima.</title>
        <authorList>
            <person name="Duangmal K."/>
            <person name="Chantavorakit T."/>
        </authorList>
    </citation>
    <scope>NUCLEOTIDE SEQUENCE [LARGE SCALE GENOMIC DNA]</scope>
    <source>
        <strain evidence="2 3">8-3EHSu</strain>
    </source>
</reference>
<name>A0A4Q7JCX9_9PSEU</name>
<dbReference type="InterPro" id="IPR019099">
    <property type="entry name" value="Uncharacterised_PGPGW_TM"/>
</dbReference>
<gene>
    <name evidence="2" type="ORF">EWH70_01355</name>
</gene>
<feature type="transmembrane region" description="Helical" evidence="1">
    <location>
        <begin position="123"/>
        <end position="144"/>
    </location>
</feature>
<dbReference type="Proteomes" id="UP000292003">
    <property type="component" value="Unassembled WGS sequence"/>
</dbReference>
<evidence type="ECO:0000313" key="3">
    <source>
        <dbReference type="Proteomes" id="UP000292003"/>
    </source>
</evidence>
<evidence type="ECO:0000313" key="2">
    <source>
        <dbReference type="EMBL" id="RZQ65761.1"/>
    </source>
</evidence>
<proteinExistence type="predicted"/>
<dbReference type="OrthoDB" id="3627819at2"/>
<comment type="caution">
    <text evidence="2">The sequence shown here is derived from an EMBL/GenBank/DDBJ whole genome shotgun (WGS) entry which is preliminary data.</text>
</comment>
<dbReference type="Pfam" id="PF09656">
    <property type="entry name" value="PGPGW"/>
    <property type="match status" value="1"/>
</dbReference>
<dbReference type="AlphaFoldDB" id="A0A4Q7JCX9"/>
<keyword evidence="1" id="KW-0472">Membrane</keyword>
<evidence type="ECO:0000256" key="1">
    <source>
        <dbReference type="SAM" id="Phobius"/>
    </source>
</evidence>
<evidence type="ECO:0008006" key="4">
    <source>
        <dbReference type="Google" id="ProtNLM"/>
    </source>
</evidence>
<protein>
    <recommendedName>
        <fullName evidence="4">Transmembrane protein PGPGW</fullName>
    </recommendedName>
</protein>
<accession>A0A4Q7JCX9</accession>